<dbReference type="RefSeq" id="WP_103237745.1">
    <property type="nucleotide sequence ID" value="NZ_JANJZD010000002.1"/>
</dbReference>
<feature type="domain" description="Radical SAM core" evidence="5">
    <location>
        <begin position="37"/>
        <end position="236"/>
    </location>
</feature>
<dbReference type="PROSITE" id="PS51918">
    <property type="entry name" value="RADICAL_SAM"/>
    <property type="match status" value="1"/>
</dbReference>
<evidence type="ECO:0000256" key="3">
    <source>
        <dbReference type="ARBA" id="ARBA00023004"/>
    </source>
</evidence>
<keyword evidence="4" id="KW-0411">Iron-sulfur</keyword>
<dbReference type="CDD" id="cd01335">
    <property type="entry name" value="Radical_SAM"/>
    <property type="match status" value="1"/>
</dbReference>
<accession>A0A2K4ZAW0</accession>
<dbReference type="PANTHER" id="PTHR11228:SF7">
    <property type="entry name" value="PQQA PEPTIDE CYCLASE"/>
    <property type="match status" value="1"/>
</dbReference>
<dbReference type="NCBIfam" id="TIGR04085">
    <property type="entry name" value="rSAM_more_4Fe4S"/>
    <property type="match status" value="1"/>
</dbReference>
<dbReference type="EMBL" id="OFSM01000002">
    <property type="protein sequence ID" value="SOY27604.1"/>
    <property type="molecule type" value="Genomic_DNA"/>
</dbReference>
<evidence type="ECO:0000313" key="7">
    <source>
        <dbReference type="Proteomes" id="UP000236311"/>
    </source>
</evidence>
<dbReference type="Proteomes" id="UP000236311">
    <property type="component" value="Unassembled WGS sequence"/>
</dbReference>
<dbReference type="GO" id="GO:0003824">
    <property type="term" value="F:catalytic activity"/>
    <property type="evidence" value="ECO:0007669"/>
    <property type="project" value="InterPro"/>
</dbReference>
<dbReference type="AlphaFoldDB" id="A0A2K4ZAW0"/>
<dbReference type="GO" id="GO:0046872">
    <property type="term" value="F:metal ion binding"/>
    <property type="evidence" value="ECO:0007669"/>
    <property type="project" value="UniProtKB-KW"/>
</dbReference>
<evidence type="ECO:0000256" key="4">
    <source>
        <dbReference type="ARBA" id="ARBA00023014"/>
    </source>
</evidence>
<dbReference type="GO" id="GO:0051536">
    <property type="term" value="F:iron-sulfur cluster binding"/>
    <property type="evidence" value="ECO:0007669"/>
    <property type="project" value="UniProtKB-KW"/>
</dbReference>
<dbReference type="InterPro" id="IPR007197">
    <property type="entry name" value="rSAM"/>
</dbReference>
<dbReference type="Pfam" id="PF04055">
    <property type="entry name" value="Radical_SAM"/>
    <property type="match status" value="1"/>
</dbReference>
<dbReference type="InterPro" id="IPR050377">
    <property type="entry name" value="Radical_SAM_PqqE_MftC-like"/>
</dbReference>
<dbReference type="PANTHER" id="PTHR11228">
    <property type="entry name" value="RADICAL SAM DOMAIN PROTEIN"/>
    <property type="match status" value="1"/>
</dbReference>
<sequence length="346" mass="40074">MIRLRRDRAQNYYYLFDHETGIAVRWGKDNREPFWRKEGPELLDISITNYCEKECEFCYRKANRNGDFMEFSLYEEIMEQAEKAGVQQIALGGGNPNQHPEFWRFLKTAREHHITASYTTNGQGMTEEIYQATKMYGGAVAVSWYSPYDDARKVIEKCGEYGISANIHFLLHKGSVAKASALLQSKEIQWKYVNAIIFLNYKPVGNRIYEGLKEDDELDLFLKTAMTFEKCKIGFDSCMISWLVKHRELIAEESVDYCEAGRFSAFISEKGLMYPCSFLSGDESAGDFIRERSLTEIWKNSMVFNDMRERLTAPTRQKAPISRCMNCVDYPLCHGGCQIFPINRCI</sequence>
<dbReference type="OrthoDB" id="9810775at2"/>
<gene>
    <name evidence="6" type="ORF">AMURIS_00308</name>
</gene>
<dbReference type="InterPro" id="IPR058240">
    <property type="entry name" value="rSAM_sf"/>
</dbReference>
<dbReference type="SUPFAM" id="SSF102114">
    <property type="entry name" value="Radical SAM enzymes"/>
    <property type="match status" value="1"/>
</dbReference>
<dbReference type="Gene3D" id="3.20.20.70">
    <property type="entry name" value="Aldolase class I"/>
    <property type="match status" value="1"/>
</dbReference>
<keyword evidence="3" id="KW-0408">Iron</keyword>
<evidence type="ECO:0000259" key="5">
    <source>
        <dbReference type="PROSITE" id="PS51918"/>
    </source>
</evidence>
<dbReference type="SFLD" id="SFLDS00029">
    <property type="entry name" value="Radical_SAM"/>
    <property type="match status" value="1"/>
</dbReference>
<name>A0A2K4ZAW0_9FIRM</name>
<dbReference type="InterPro" id="IPR013785">
    <property type="entry name" value="Aldolase_TIM"/>
</dbReference>
<proteinExistence type="predicted"/>
<dbReference type="SFLD" id="SFLDG01067">
    <property type="entry name" value="SPASM/twitch_domain_containing"/>
    <property type="match status" value="1"/>
</dbReference>
<evidence type="ECO:0000256" key="2">
    <source>
        <dbReference type="ARBA" id="ARBA00022723"/>
    </source>
</evidence>
<organism evidence="6 7">
    <name type="scientific">Acetatifactor muris</name>
    <dbReference type="NCBI Taxonomy" id="879566"/>
    <lineage>
        <taxon>Bacteria</taxon>
        <taxon>Bacillati</taxon>
        <taxon>Bacillota</taxon>
        <taxon>Clostridia</taxon>
        <taxon>Lachnospirales</taxon>
        <taxon>Lachnospiraceae</taxon>
        <taxon>Acetatifactor</taxon>
    </lineage>
</organism>
<keyword evidence="2" id="KW-0479">Metal-binding</keyword>
<evidence type="ECO:0000313" key="6">
    <source>
        <dbReference type="EMBL" id="SOY27604.1"/>
    </source>
</evidence>
<reference evidence="6 7" key="1">
    <citation type="submission" date="2018-01" db="EMBL/GenBank/DDBJ databases">
        <authorList>
            <person name="Gaut B.S."/>
            <person name="Morton B.R."/>
            <person name="Clegg M.T."/>
            <person name="Duvall M.R."/>
        </authorList>
    </citation>
    <scope>NUCLEOTIDE SEQUENCE [LARGE SCALE GENOMIC DNA]</scope>
    <source>
        <strain evidence="6">GP69</strain>
    </source>
</reference>
<keyword evidence="1" id="KW-0949">S-adenosyl-L-methionine</keyword>
<dbReference type="Pfam" id="PF13186">
    <property type="entry name" value="SPASM"/>
    <property type="match status" value="1"/>
</dbReference>
<evidence type="ECO:0000256" key="1">
    <source>
        <dbReference type="ARBA" id="ARBA00022691"/>
    </source>
</evidence>
<dbReference type="InterPro" id="IPR023885">
    <property type="entry name" value="4Fe4S-binding_SPASM_dom"/>
</dbReference>
<protein>
    <submittedName>
        <fullName evidence="6">Pyrroloquinoline quinone biosynthesis protein PqqE</fullName>
    </submittedName>
</protein>
<keyword evidence="7" id="KW-1185">Reference proteome</keyword>